<feature type="transmembrane region" description="Helical" evidence="27">
    <location>
        <begin position="137"/>
        <end position="156"/>
    </location>
</feature>
<feature type="transmembrane region" description="Helical" evidence="27">
    <location>
        <begin position="197"/>
        <end position="219"/>
    </location>
</feature>
<evidence type="ECO:0000259" key="28">
    <source>
        <dbReference type="PROSITE" id="PS50850"/>
    </source>
</evidence>
<feature type="transmembrane region" description="Helical" evidence="27">
    <location>
        <begin position="367"/>
        <end position="386"/>
    </location>
</feature>
<dbReference type="Gene3D" id="1.20.1250.20">
    <property type="entry name" value="MFS general substrate transporter like domains"/>
    <property type="match status" value="2"/>
</dbReference>
<evidence type="ECO:0000256" key="17">
    <source>
        <dbReference type="ARBA" id="ARBA00050625"/>
    </source>
</evidence>
<evidence type="ECO:0000256" key="8">
    <source>
        <dbReference type="ARBA" id="ARBA00022847"/>
    </source>
</evidence>
<comment type="catalytic activity">
    <reaction evidence="19">
        <text>L-glutamate(out) = L-glutamate(in)</text>
        <dbReference type="Rhea" id="RHEA:66336"/>
        <dbReference type="ChEBI" id="CHEBI:29985"/>
    </reaction>
    <physiologicalReaction direction="left-to-right" evidence="19">
        <dbReference type="Rhea" id="RHEA:66337"/>
    </physiologicalReaction>
</comment>
<keyword evidence="30" id="KW-1185">Reference proteome</keyword>
<comment type="catalytic activity">
    <reaction evidence="18">
        <text>N-acetyl-L-aspartyl-L-glutamate(out) = N-acetyl-L-aspartyl-L-glutamate(in)</text>
        <dbReference type="Rhea" id="RHEA:72599"/>
        <dbReference type="ChEBI" id="CHEBI:76931"/>
    </reaction>
    <physiologicalReaction direction="left-to-right" evidence="18">
        <dbReference type="Rhea" id="RHEA:72600"/>
    </physiologicalReaction>
</comment>
<keyword evidence="14" id="KW-0968">Cytoplasmic vesicle</keyword>
<dbReference type="GO" id="GO:0016324">
    <property type="term" value="C:apical plasma membrane"/>
    <property type="evidence" value="ECO:0007669"/>
    <property type="project" value="TreeGrafter"/>
</dbReference>
<comment type="subcellular location">
    <subcellularLocation>
        <location evidence="2">Basolateral cell membrane</location>
        <topology evidence="2">Multi-pass membrane protein</topology>
    </subcellularLocation>
    <subcellularLocation>
        <location evidence="3">Cytoplasmic vesicle</location>
        <location evidence="3">Secretory vesicle membrane</location>
        <topology evidence="3">Multi-pass membrane protein</topology>
    </subcellularLocation>
    <subcellularLocation>
        <location evidence="1">Cytoplasmic vesicle</location>
        <location evidence="1">Secretory vesicle</location>
        <location evidence="1">Synaptic vesicle membrane</location>
    </subcellularLocation>
    <subcellularLocation>
        <location evidence="4">Lysosome membrane</location>
    </subcellularLocation>
</comment>
<evidence type="ECO:0000256" key="20">
    <source>
        <dbReference type="ARBA" id="ARBA00051612"/>
    </source>
</evidence>
<keyword evidence="10" id="KW-0770">Synapse</keyword>
<feature type="transmembrane region" description="Helical" evidence="27">
    <location>
        <begin position="392"/>
        <end position="411"/>
    </location>
</feature>
<dbReference type="GO" id="GO:0015293">
    <property type="term" value="F:symporter activity"/>
    <property type="evidence" value="ECO:0007669"/>
    <property type="project" value="UniProtKB-KW"/>
</dbReference>
<evidence type="ECO:0000256" key="18">
    <source>
        <dbReference type="ARBA" id="ARBA00051403"/>
    </source>
</evidence>
<comment type="catalytic activity">
    <reaction evidence="17">
        <text>N-acetylneuraminate(in) + H(+)(in) = N-acetylneuraminate(out) + H(+)(out)</text>
        <dbReference type="Rhea" id="RHEA:28987"/>
        <dbReference type="ChEBI" id="CHEBI:15378"/>
        <dbReference type="ChEBI" id="CHEBI:35418"/>
    </reaction>
    <physiologicalReaction direction="right-to-left" evidence="17">
        <dbReference type="Rhea" id="RHEA:28989"/>
    </physiologicalReaction>
</comment>
<proteinExistence type="predicted"/>
<comment type="catalytic activity">
    <reaction evidence="16">
        <text>L-aspartate(out) = L-aspartate(in)</text>
        <dbReference type="Rhea" id="RHEA:66332"/>
        <dbReference type="ChEBI" id="CHEBI:29991"/>
    </reaction>
    <physiologicalReaction direction="left-to-right" evidence="16">
        <dbReference type="Rhea" id="RHEA:66333"/>
    </physiologicalReaction>
</comment>
<evidence type="ECO:0000256" key="4">
    <source>
        <dbReference type="ARBA" id="ARBA00004656"/>
    </source>
</evidence>
<evidence type="ECO:0000256" key="23">
    <source>
        <dbReference type="ARBA" id="ARBA00080244"/>
    </source>
</evidence>
<dbReference type="PANTHER" id="PTHR11662">
    <property type="entry name" value="SOLUTE CARRIER FAMILY 17"/>
    <property type="match status" value="1"/>
</dbReference>
<dbReference type="CTD" id="26503"/>
<dbReference type="RefSeq" id="XP_038051388.1">
    <property type="nucleotide sequence ID" value="XM_038195460.1"/>
</dbReference>
<evidence type="ECO:0000256" key="27">
    <source>
        <dbReference type="SAM" id="Phobius"/>
    </source>
</evidence>
<evidence type="ECO:0000256" key="1">
    <source>
        <dbReference type="ARBA" id="ARBA00004432"/>
    </source>
</evidence>
<feature type="transmembrane region" description="Helical" evidence="27">
    <location>
        <begin position="330"/>
        <end position="355"/>
    </location>
</feature>
<dbReference type="CDD" id="cd17318">
    <property type="entry name" value="MFS_SLC17"/>
    <property type="match status" value="1"/>
</dbReference>
<dbReference type="InterPro" id="IPR011701">
    <property type="entry name" value="MFS"/>
</dbReference>
<evidence type="ECO:0000256" key="3">
    <source>
        <dbReference type="ARBA" id="ARBA00004638"/>
    </source>
</evidence>
<keyword evidence="11 27" id="KW-0472">Membrane</keyword>
<dbReference type="GO" id="GO:0046942">
    <property type="term" value="P:carboxylic acid transport"/>
    <property type="evidence" value="ECO:0007669"/>
    <property type="project" value="UniProtKB-ARBA"/>
</dbReference>
<evidence type="ECO:0000256" key="24">
    <source>
        <dbReference type="ARBA" id="ARBA00081195"/>
    </source>
</evidence>
<keyword evidence="7 27" id="KW-0812">Transmembrane</keyword>
<evidence type="ECO:0000256" key="14">
    <source>
        <dbReference type="ARBA" id="ARBA00023329"/>
    </source>
</evidence>
<evidence type="ECO:0000256" key="25">
    <source>
        <dbReference type="ARBA" id="ARBA00081925"/>
    </source>
</evidence>
<dbReference type="GO" id="GO:0006820">
    <property type="term" value="P:monoatomic anion transport"/>
    <property type="evidence" value="ECO:0007669"/>
    <property type="project" value="TreeGrafter"/>
</dbReference>
<dbReference type="OrthoDB" id="2985014at2759"/>
<evidence type="ECO:0000256" key="21">
    <source>
        <dbReference type="ARBA" id="ARBA00056891"/>
    </source>
</evidence>
<evidence type="ECO:0000256" key="22">
    <source>
        <dbReference type="ARBA" id="ARBA00069713"/>
    </source>
</evidence>
<dbReference type="InterPro" id="IPR050382">
    <property type="entry name" value="MFS_Na/Anion_cotransporter"/>
</dbReference>
<dbReference type="SUPFAM" id="SSF103473">
    <property type="entry name" value="MFS general substrate transporter"/>
    <property type="match status" value="1"/>
</dbReference>
<feature type="domain" description="Major facilitator superfamily (MFS) profile" evidence="28">
    <location>
        <begin position="47"/>
        <end position="484"/>
    </location>
</feature>
<evidence type="ECO:0000256" key="16">
    <source>
        <dbReference type="ARBA" id="ARBA00050554"/>
    </source>
</evidence>
<comment type="catalytic activity">
    <reaction evidence="20">
        <text>D-glucuronate(out) + H(+)(out) = D-glucuronate(in) + H(+)(in)</text>
        <dbReference type="Rhea" id="RHEA:72591"/>
        <dbReference type="ChEBI" id="CHEBI:15378"/>
        <dbReference type="ChEBI" id="CHEBI:58720"/>
    </reaction>
    <physiologicalReaction direction="left-to-right" evidence="20">
        <dbReference type="Rhea" id="RHEA:72592"/>
    </physiologicalReaction>
</comment>
<feature type="transmembrane region" description="Helical" evidence="27">
    <location>
        <begin position="231"/>
        <end position="250"/>
    </location>
</feature>
<protein>
    <recommendedName>
        <fullName evidence="22">Sialin</fullName>
    </recommendedName>
    <alternativeName>
        <fullName evidence="25">H(+)/nitrate cotransporter</fullName>
    </alternativeName>
    <alternativeName>
        <fullName evidence="23">H(+)/sialic acid cotransporter</fullName>
    </alternativeName>
    <alternativeName>
        <fullName evidence="24">Vesicular excitatory amino acid transporter</fullName>
    </alternativeName>
</protein>
<dbReference type="Proteomes" id="UP000887568">
    <property type="component" value="Unplaced"/>
</dbReference>
<dbReference type="GO" id="GO:0030672">
    <property type="term" value="C:synaptic vesicle membrane"/>
    <property type="evidence" value="ECO:0007669"/>
    <property type="project" value="UniProtKB-SubCell"/>
</dbReference>
<comment type="catalytic activity">
    <reaction evidence="15">
        <text>2 nitrate(out) + H(+)(out) = 2 nitrate(in) + H(+)(in)</text>
        <dbReference type="Rhea" id="RHEA:71539"/>
        <dbReference type="ChEBI" id="CHEBI:15378"/>
        <dbReference type="ChEBI" id="CHEBI:17632"/>
    </reaction>
    <physiologicalReaction direction="left-to-right" evidence="15">
        <dbReference type="Rhea" id="RHEA:71540"/>
    </physiologicalReaction>
</comment>
<dbReference type="InterPro" id="IPR020846">
    <property type="entry name" value="MFS_dom"/>
</dbReference>
<accession>A0A913ZK20</accession>
<name>A0A913ZK20_PATMI</name>
<feature type="transmembrane region" description="Helical" evidence="27">
    <location>
        <begin position="292"/>
        <end position="310"/>
    </location>
</feature>
<dbReference type="PANTHER" id="PTHR11662:SF399">
    <property type="entry name" value="FI19708P1-RELATED"/>
    <property type="match status" value="1"/>
</dbReference>
<evidence type="ECO:0000256" key="12">
    <source>
        <dbReference type="ARBA" id="ARBA00023180"/>
    </source>
</evidence>
<dbReference type="RefSeq" id="XP_038051387.1">
    <property type="nucleotide sequence ID" value="XM_038195459.1"/>
</dbReference>
<feature type="transmembrane region" description="Helical" evidence="27">
    <location>
        <begin position="42"/>
        <end position="61"/>
    </location>
</feature>
<keyword evidence="9 27" id="KW-1133">Transmembrane helix</keyword>
<dbReference type="FunFam" id="1.20.1250.20:FF:000003">
    <property type="entry name" value="Solute carrier family 17 member 3"/>
    <property type="match status" value="1"/>
</dbReference>
<dbReference type="EnsemblMetazoa" id="XM_038195458.1">
    <property type="protein sequence ID" value="XP_038051386.1"/>
    <property type="gene ID" value="LOC119724414"/>
</dbReference>
<dbReference type="PROSITE" id="PS50850">
    <property type="entry name" value="MFS"/>
    <property type="match status" value="1"/>
</dbReference>
<reference evidence="29" key="1">
    <citation type="submission" date="2022-11" db="UniProtKB">
        <authorList>
            <consortium name="EnsemblMetazoa"/>
        </authorList>
    </citation>
    <scope>IDENTIFICATION</scope>
</reference>
<keyword evidence="13" id="KW-0458">Lysosome</keyword>
<feature type="transmembrane region" description="Helical" evidence="27">
    <location>
        <begin position="423"/>
        <end position="440"/>
    </location>
</feature>
<dbReference type="RefSeq" id="XP_038051386.1">
    <property type="nucleotide sequence ID" value="XM_038195458.1"/>
</dbReference>
<evidence type="ECO:0000256" key="6">
    <source>
        <dbReference type="ARBA" id="ARBA00022475"/>
    </source>
</evidence>
<keyword evidence="12" id="KW-0325">Glycoprotein</keyword>
<keyword evidence="5" id="KW-0813">Transport</keyword>
<dbReference type="EnsemblMetazoa" id="XM_038195459.1">
    <property type="protein sequence ID" value="XP_038051387.1"/>
    <property type="gene ID" value="LOC119724414"/>
</dbReference>
<dbReference type="OMA" id="RVVTTWF"/>
<feature type="transmembrane region" description="Helical" evidence="27">
    <location>
        <begin position="460"/>
        <end position="479"/>
    </location>
</feature>
<evidence type="ECO:0000256" key="15">
    <source>
        <dbReference type="ARBA" id="ARBA00050101"/>
    </source>
</evidence>
<dbReference type="Pfam" id="PF07690">
    <property type="entry name" value="MFS_1"/>
    <property type="match status" value="1"/>
</dbReference>
<evidence type="ECO:0000313" key="29">
    <source>
        <dbReference type="EnsemblMetazoa" id="XP_038051386.1"/>
    </source>
</evidence>
<dbReference type="FunFam" id="1.20.1250.20:FF:000067">
    <property type="entry name" value="sialin isoform X2"/>
    <property type="match status" value="1"/>
</dbReference>
<evidence type="ECO:0000256" key="26">
    <source>
        <dbReference type="SAM" id="MobiDB-lite"/>
    </source>
</evidence>
<evidence type="ECO:0000256" key="7">
    <source>
        <dbReference type="ARBA" id="ARBA00022692"/>
    </source>
</evidence>
<dbReference type="GO" id="GO:0016323">
    <property type="term" value="C:basolateral plasma membrane"/>
    <property type="evidence" value="ECO:0007669"/>
    <property type="project" value="UniProtKB-SubCell"/>
</dbReference>
<evidence type="ECO:0000256" key="10">
    <source>
        <dbReference type="ARBA" id="ARBA00023018"/>
    </source>
</evidence>
<evidence type="ECO:0000256" key="19">
    <source>
        <dbReference type="ARBA" id="ARBA00051447"/>
    </source>
</evidence>
<keyword evidence="8" id="KW-0769">Symport</keyword>
<evidence type="ECO:0000256" key="5">
    <source>
        <dbReference type="ARBA" id="ARBA00022448"/>
    </source>
</evidence>
<comment type="function">
    <text evidence="21">Receptor for CM101, a polysaccharide produced by group B Streptococcus with antipathoangiogenic properties.</text>
</comment>
<dbReference type="EnsemblMetazoa" id="XM_038195460.1">
    <property type="protein sequence ID" value="XP_038051388.1"/>
    <property type="gene ID" value="LOC119724414"/>
</dbReference>
<evidence type="ECO:0000256" key="9">
    <source>
        <dbReference type="ARBA" id="ARBA00022989"/>
    </source>
</evidence>
<feature type="region of interest" description="Disordered" evidence="26">
    <location>
        <begin position="497"/>
        <end position="520"/>
    </location>
</feature>
<sequence length="520" mass="56933">MDPDEPSDDQDVNVEATAPLIQHEILPDKQDVVPVPKVPGCISARYALALFSLLGFVNVYAMRVNLSVALVAMVNHTETNHSVTACPAPNATAIPKQGEFNWDQYTQGQILASFFYGYIFTQLPGGWLADRYGAKKLFGLGVLCTAVLTLVTPFAARAGYQWLIALRVLEGLGEGVTFPAMHAMWGHWAPPLERSRLITLSYSGANLGTVISLPISGLLCGSDFLGGWPSVFYIFGSVGVVWFVMWMIFVHDKPSKHPRISEKERVYIETSIGHKQKNSSVPWANILSSPRVWAIVVAHFCNNWGFYTLLTNLPTYLKVVLGFDLSQSGFLAAVPYLVFWCIAITGGQIADFLRMSGTLTTTTTRKVFTSTGFILPAAFLVTTGYVGCDHTLAIVFLTLSVGCCGIAVSGFNVNHLDLAPDYAGLLMGITNMVGTVPGFLGPLLVGEVTENQETFERWRIIFWTAFGIYIFGMLTYVIFGSGEKQPWAMDSTKQLDPIAPVDDSTRKQTDKPPILAINNS</sequence>
<dbReference type="InterPro" id="IPR036259">
    <property type="entry name" value="MFS_trans_sf"/>
</dbReference>
<evidence type="ECO:0000256" key="2">
    <source>
        <dbReference type="ARBA" id="ARBA00004554"/>
    </source>
</evidence>
<evidence type="ECO:0000256" key="13">
    <source>
        <dbReference type="ARBA" id="ARBA00023228"/>
    </source>
</evidence>
<dbReference type="GO" id="GO:0005765">
    <property type="term" value="C:lysosomal membrane"/>
    <property type="evidence" value="ECO:0007669"/>
    <property type="project" value="UniProtKB-SubCell"/>
</dbReference>
<dbReference type="GeneID" id="119724414"/>
<keyword evidence="6" id="KW-1003">Cell membrane</keyword>
<evidence type="ECO:0000256" key="11">
    <source>
        <dbReference type="ARBA" id="ARBA00023136"/>
    </source>
</evidence>
<evidence type="ECO:0000313" key="30">
    <source>
        <dbReference type="Proteomes" id="UP000887568"/>
    </source>
</evidence>
<organism evidence="29 30">
    <name type="scientific">Patiria miniata</name>
    <name type="common">Bat star</name>
    <name type="synonym">Asterina miniata</name>
    <dbReference type="NCBI Taxonomy" id="46514"/>
    <lineage>
        <taxon>Eukaryota</taxon>
        <taxon>Metazoa</taxon>
        <taxon>Echinodermata</taxon>
        <taxon>Eleutherozoa</taxon>
        <taxon>Asterozoa</taxon>
        <taxon>Asteroidea</taxon>
        <taxon>Valvatacea</taxon>
        <taxon>Valvatida</taxon>
        <taxon>Asterinidae</taxon>
        <taxon>Patiria</taxon>
    </lineage>
</organism>
<dbReference type="AlphaFoldDB" id="A0A913ZK20"/>